<evidence type="ECO:0000256" key="2">
    <source>
        <dbReference type="ARBA" id="ARBA00022722"/>
    </source>
</evidence>
<evidence type="ECO:0000256" key="5">
    <source>
        <dbReference type="ARBA" id="ARBA00022842"/>
    </source>
</evidence>
<name>A0A3B1B6Y0_9ZZZZ</name>
<comment type="similarity">
    <text evidence="6">Belongs to the PINc/VapC protein family.</text>
</comment>
<organism evidence="8">
    <name type="scientific">hydrothermal vent metagenome</name>
    <dbReference type="NCBI Taxonomy" id="652676"/>
    <lineage>
        <taxon>unclassified sequences</taxon>
        <taxon>metagenomes</taxon>
        <taxon>ecological metagenomes</taxon>
    </lineage>
</organism>
<dbReference type="AlphaFoldDB" id="A0A3B1B6Y0"/>
<protein>
    <recommendedName>
        <fullName evidence="7">PIN domain-containing protein</fullName>
    </recommendedName>
</protein>
<dbReference type="PANTHER" id="PTHR33653:SF1">
    <property type="entry name" value="RIBONUCLEASE VAPC2"/>
    <property type="match status" value="1"/>
</dbReference>
<proteinExistence type="inferred from homology"/>
<evidence type="ECO:0000256" key="4">
    <source>
        <dbReference type="ARBA" id="ARBA00022801"/>
    </source>
</evidence>
<dbReference type="InterPro" id="IPR050556">
    <property type="entry name" value="Type_II_TA_system_RNase"/>
</dbReference>
<evidence type="ECO:0000256" key="3">
    <source>
        <dbReference type="ARBA" id="ARBA00022723"/>
    </source>
</evidence>
<dbReference type="InterPro" id="IPR029060">
    <property type="entry name" value="PIN-like_dom_sf"/>
</dbReference>
<dbReference type="EMBL" id="UOFZ01000150">
    <property type="protein sequence ID" value="VAX13999.1"/>
    <property type="molecule type" value="Genomic_DNA"/>
</dbReference>
<sequence>MNGIFVDSCVLLDLFTNDDNWADWSENILEKYSQTNSLYINSIVYTEVSIGFNKVEEVEDAIAELGIKVLEMPREALFLTGKVFLKYRKNKGAKVSPLPDFFIGAHASVSKFELITRDSDKYKTYFPQVRLIHPYED</sequence>
<gene>
    <name evidence="8" type="ORF">MNBD_GAMMA24-1462</name>
</gene>
<dbReference type="PANTHER" id="PTHR33653">
    <property type="entry name" value="RIBONUCLEASE VAPC2"/>
    <property type="match status" value="1"/>
</dbReference>
<reference evidence="8" key="1">
    <citation type="submission" date="2018-06" db="EMBL/GenBank/DDBJ databases">
        <authorList>
            <person name="Zhirakovskaya E."/>
        </authorList>
    </citation>
    <scope>NUCLEOTIDE SEQUENCE</scope>
</reference>
<evidence type="ECO:0000256" key="6">
    <source>
        <dbReference type="ARBA" id="ARBA00038093"/>
    </source>
</evidence>
<evidence type="ECO:0000313" key="8">
    <source>
        <dbReference type="EMBL" id="VAX13999.1"/>
    </source>
</evidence>
<dbReference type="Pfam" id="PF01850">
    <property type="entry name" value="PIN"/>
    <property type="match status" value="1"/>
</dbReference>
<keyword evidence="2" id="KW-0540">Nuclease</keyword>
<accession>A0A3B1B6Y0</accession>
<dbReference type="GO" id="GO:0016787">
    <property type="term" value="F:hydrolase activity"/>
    <property type="evidence" value="ECO:0007669"/>
    <property type="project" value="UniProtKB-KW"/>
</dbReference>
<comment type="cofactor">
    <cofactor evidence="1">
        <name>Mg(2+)</name>
        <dbReference type="ChEBI" id="CHEBI:18420"/>
    </cofactor>
</comment>
<dbReference type="GO" id="GO:0004518">
    <property type="term" value="F:nuclease activity"/>
    <property type="evidence" value="ECO:0007669"/>
    <property type="project" value="UniProtKB-KW"/>
</dbReference>
<keyword evidence="3" id="KW-0479">Metal-binding</keyword>
<feature type="domain" description="PIN" evidence="7">
    <location>
        <begin position="4"/>
        <end position="125"/>
    </location>
</feature>
<dbReference type="Gene3D" id="3.40.50.1010">
    <property type="entry name" value="5'-nuclease"/>
    <property type="match status" value="1"/>
</dbReference>
<evidence type="ECO:0000259" key="7">
    <source>
        <dbReference type="Pfam" id="PF01850"/>
    </source>
</evidence>
<dbReference type="InterPro" id="IPR002716">
    <property type="entry name" value="PIN_dom"/>
</dbReference>
<dbReference type="SUPFAM" id="SSF88723">
    <property type="entry name" value="PIN domain-like"/>
    <property type="match status" value="1"/>
</dbReference>
<evidence type="ECO:0000256" key="1">
    <source>
        <dbReference type="ARBA" id="ARBA00001946"/>
    </source>
</evidence>
<keyword evidence="4" id="KW-0378">Hydrolase</keyword>
<dbReference type="GO" id="GO:0046872">
    <property type="term" value="F:metal ion binding"/>
    <property type="evidence" value="ECO:0007669"/>
    <property type="project" value="UniProtKB-KW"/>
</dbReference>
<keyword evidence="5" id="KW-0460">Magnesium</keyword>